<dbReference type="AlphaFoldDB" id="A0AAN7RSQ0"/>
<protein>
    <submittedName>
        <fullName evidence="1">Uncharacterized protein</fullName>
    </submittedName>
</protein>
<keyword evidence="2" id="KW-1185">Reference proteome</keyword>
<dbReference type="EMBL" id="JAUNZN010000009">
    <property type="protein sequence ID" value="KAK4815597.1"/>
    <property type="molecule type" value="Genomic_DNA"/>
</dbReference>
<evidence type="ECO:0000313" key="1">
    <source>
        <dbReference type="EMBL" id="KAK4815597.1"/>
    </source>
</evidence>
<reference evidence="1 2" key="1">
    <citation type="journal article" date="2023" name="J. Hered.">
        <title>Chromosome-level genome of the wood stork (Mycteria americana) provides insight into avian chromosome evolution.</title>
        <authorList>
            <person name="Flamio R. Jr."/>
            <person name="Ramstad K.M."/>
        </authorList>
    </citation>
    <scope>NUCLEOTIDE SEQUENCE [LARGE SCALE GENOMIC DNA]</scope>
    <source>
        <strain evidence="1">JAX WOST 10</strain>
    </source>
</reference>
<proteinExistence type="predicted"/>
<sequence length="99" mass="11680">MRKFSFAERVIKHWTRLPREVVESPSLEVCKRHLDEVLRDMVYRCTSEEIVAMLEKVQLEASVAVDKSMRKHQWLCMRSCWSTLKGVAMDKPMTEQVLP</sequence>
<gene>
    <name evidence="1" type="ORF">QYF61_004812</name>
</gene>
<organism evidence="1 2">
    <name type="scientific">Mycteria americana</name>
    <name type="common">Wood stork</name>
    <dbReference type="NCBI Taxonomy" id="33587"/>
    <lineage>
        <taxon>Eukaryota</taxon>
        <taxon>Metazoa</taxon>
        <taxon>Chordata</taxon>
        <taxon>Craniata</taxon>
        <taxon>Vertebrata</taxon>
        <taxon>Euteleostomi</taxon>
        <taxon>Archelosauria</taxon>
        <taxon>Archosauria</taxon>
        <taxon>Dinosauria</taxon>
        <taxon>Saurischia</taxon>
        <taxon>Theropoda</taxon>
        <taxon>Coelurosauria</taxon>
        <taxon>Aves</taxon>
        <taxon>Neognathae</taxon>
        <taxon>Neoaves</taxon>
        <taxon>Aequornithes</taxon>
        <taxon>Ciconiiformes</taxon>
        <taxon>Ciconiidae</taxon>
        <taxon>Mycteria</taxon>
    </lineage>
</organism>
<dbReference type="Proteomes" id="UP001333110">
    <property type="component" value="Unassembled WGS sequence"/>
</dbReference>
<comment type="caution">
    <text evidence="1">The sequence shown here is derived from an EMBL/GenBank/DDBJ whole genome shotgun (WGS) entry which is preliminary data.</text>
</comment>
<name>A0AAN7RSQ0_MYCAM</name>
<accession>A0AAN7RSQ0</accession>
<evidence type="ECO:0000313" key="2">
    <source>
        <dbReference type="Proteomes" id="UP001333110"/>
    </source>
</evidence>